<keyword evidence="8" id="KW-1185">Reference proteome</keyword>
<evidence type="ECO:0000256" key="5">
    <source>
        <dbReference type="ARBA" id="ARBA00023163"/>
    </source>
</evidence>
<evidence type="ECO:0000313" key="8">
    <source>
        <dbReference type="Proteomes" id="UP000214646"/>
    </source>
</evidence>
<dbReference type="SUPFAM" id="SSF88659">
    <property type="entry name" value="Sigma3 and sigma4 domains of RNA polymerase sigma factors"/>
    <property type="match status" value="1"/>
</dbReference>
<evidence type="ECO:0000313" key="7">
    <source>
        <dbReference type="EMBL" id="OWK41767.1"/>
    </source>
</evidence>
<dbReference type="Proteomes" id="UP000214646">
    <property type="component" value="Unassembled WGS sequence"/>
</dbReference>
<protein>
    <submittedName>
        <fullName evidence="7">Transcriptional control</fullName>
    </submittedName>
</protein>
<evidence type="ECO:0000256" key="3">
    <source>
        <dbReference type="ARBA" id="ARBA00023082"/>
    </source>
</evidence>
<dbReference type="InterPro" id="IPR053812">
    <property type="entry name" value="HTH_Sigma70_ECF-like"/>
</dbReference>
<reference evidence="8" key="1">
    <citation type="submission" date="2017-06" db="EMBL/GenBank/DDBJ databases">
        <title>Genome analysis of Fimbriiglobus ruber SP5, the first member of the order Planctomycetales with confirmed chitinolytic capability.</title>
        <authorList>
            <person name="Ravin N.V."/>
            <person name="Rakitin A.L."/>
            <person name="Ivanova A.A."/>
            <person name="Beletsky A.V."/>
            <person name="Kulichevskaya I.S."/>
            <person name="Mardanov A.V."/>
            <person name="Dedysh S.N."/>
        </authorList>
    </citation>
    <scope>NUCLEOTIDE SEQUENCE [LARGE SCALE GENOMIC DNA]</scope>
    <source>
        <strain evidence="8">SP5</strain>
    </source>
</reference>
<feature type="domain" description="RNA polymerase sigma-70 ECF-like HTH" evidence="6">
    <location>
        <begin position="7"/>
        <end position="190"/>
    </location>
</feature>
<dbReference type="InterPro" id="IPR014284">
    <property type="entry name" value="RNA_pol_sigma-70_dom"/>
</dbReference>
<keyword evidence="3" id="KW-0731">Sigma factor</keyword>
<evidence type="ECO:0000259" key="6">
    <source>
        <dbReference type="Pfam" id="PF07638"/>
    </source>
</evidence>
<organism evidence="7 8">
    <name type="scientific">Fimbriiglobus ruber</name>
    <dbReference type="NCBI Taxonomy" id="1908690"/>
    <lineage>
        <taxon>Bacteria</taxon>
        <taxon>Pseudomonadati</taxon>
        <taxon>Planctomycetota</taxon>
        <taxon>Planctomycetia</taxon>
        <taxon>Gemmatales</taxon>
        <taxon>Gemmataceae</taxon>
        <taxon>Fimbriiglobus</taxon>
    </lineage>
</organism>
<dbReference type="EMBL" id="NIDE01000005">
    <property type="protein sequence ID" value="OWK41767.1"/>
    <property type="molecule type" value="Genomic_DNA"/>
</dbReference>
<dbReference type="NCBIfam" id="TIGR02937">
    <property type="entry name" value="sigma70-ECF"/>
    <property type="match status" value="1"/>
</dbReference>
<dbReference type="InterPro" id="IPR013325">
    <property type="entry name" value="RNA_pol_sigma_r2"/>
</dbReference>
<dbReference type="InterPro" id="IPR013324">
    <property type="entry name" value="RNA_pol_sigma_r3/r4-like"/>
</dbReference>
<evidence type="ECO:0000256" key="4">
    <source>
        <dbReference type="ARBA" id="ARBA00023125"/>
    </source>
</evidence>
<evidence type="ECO:0000256" key="2">
    <source>
        <dbReference type="ARBA" id="ARBA00023015"/>
    </source>
</evidence>
<dbReference type="OrthoDB" id="276109at2"/>
<keyword evidence="2" id="KW-0805">Transcription regulation</keyword>
<sequence length="207" mass="23129">MSSTDQTAALLDRIRAGDSAATGELFELYRERLWRMLSVRLDRRIAGRISVDDVLQEAYLDVAGRVDEYLADPTASFYVWVRFLTVQRLQIVQRAHLGSKMRDARNEVSAQPPSGFASADSMAGQFVGTMTSPSQAAIRNELQDRLRTALDAMDPLDREVLALRHFEELGNNETAAILQLSKDAASKRYIRALKRLREILSGGSVTL</sequence>
<dbReference type="GO" id="GO:0003677">
    <property type="term" value="F:DNA binding"/>
    <property type="evidence" value="ECO:0007669"/>
    <property type="project" value="UniProtKB-KW"/>
</dbReference>
<dbReference type="Gene3D" id="1.10.10.10">
    <property type="entry name" value="Winged helix-like DNA-binding domain superfamily/Winged helix DNA-binding domain"/>
    <property type="match status" value="1"/>
</dbReference>
<dbReference type="PANTHER" id="PTHR43133">
    <property type="entry name" value="RNA POLYMERASE ECF-TYPE SIGMA FACTO"/>
    <property type="match status" value="1"/>
</dbReference>
<dbReference type="GO" id="GO:0006352">
    <property type="term" value="P:DNA-templated transcription initiation"/>
    <property type="evidence" value="ECO:0007669"/>
    <property type="project" value="InterPro"/>
</dbReference>
<dbReference type="InterPro" id="IPR039425">
    <property type="entry name" value="RNA_pol_sigma-70-like"/>
</dbReference>
<evidence type="ECO:0000256" key="1">
    <source>
        <dbReference type="ARBA" id="ARBA00010641"/>
    </source>
</evidence>
<comment type="caution">
    <text evidence="7">The sequence shown here is derived from an EMBL/GenBank/DDBJ whole genome shotgun (WGS) entry which is preliminary data.</text>
</comment>
<dbReference type="Gene3D" id="1.10.1740.10">
    <property type="match status" value="1"/>
</dbReference>
<gene>
    <name evidence="7" type="ORF">FRUB_03845</name>
</gene>
<dbReference type="InterPro" id="IPR036388">
    <property type="entry name" value="WH-like_DNA-bd_sf"/>
</dbReference>
<dbReference type="PANTHER" id="PTHR43133:SF8">
    <property type="entry name" value="RNA POLYMERASE SIGMA FACTOR HI_1459-RELATED"/>
    <property type="match status" value="1"/>
</dbReference>
<proteinExistence type="inferred from homology"/>
<dbReference type="AlphaFoldDB" id="A0A225E077"/>
<accession>A0A225E077</accession>
<dbReference type="Pfam" id="PF07638">
    <property type="entry name" value="Sigma70_ECF"/>
    <property type="match status" value="1"/>
</dbReference>
<dbReference type="GO" id="GO:0016987">
    <property type="term" value="F:sigma factor activity"/>
    <property type="evidence" value="ECO:0007669"/>
    <property type="project" value="UniProtKB-KW"/>
</dbReference>
<dbReference type="SUPFAM" id="SSF88946">
    <property type="entry name" value="Sigma2 domain of RNA polymerase sigma factors"/>
    <property type="match status" value="1"/>
</dbReference>
<keyword evidence="4" id="KW-0238">DNA-binding</keyword>
<comment type="similarity">
    <text evidence="1">Belongs to the sigma-70 factor family. ECF subfamily.</text>
</comment>
<keyword evidence="5" id="KW-0804">Transcription</keyword>
<name>A0A225E077_9BACT</name>
<dbReference type="RefSeq" id="WP_088255019.1">
    <property type="nucleotide sequence ID" value="NZ_NIDE01000005.1"/>
</dbReference>